<feature type="non-terminal residue" evidence="1">
    <location>
        <position position="171"/>
    </location>
</feature>
<evidence type="ECO:0000313" key="1">
    <source>
        <dbReference type="EMBL" id="GAG10488.1"/>
    </source>
</evidence>
<accession>X0VDG1</accession>
<gene>
    <name evidence="1" type="ORF">S01H1_35281</name>
</gene>
<sequence length="171" mass="17437">MSWAAVIVGGSAIVGGAISYAGASKAADAGGDAADNAAEVTWDMYRQGREDLAPWREAGAWALGSPSSTTVSNAPQYDAQVSGLQNELAALKKGAPQYRTSGGTFNRYAPGAGGLGARGYGELSRADQKQYQTPTTRTLTGYGAVNQEAVDAKQNELNALMAQGASAGGET</sequence>
<dbReference type="EMBL" id="BARS01022038">
    <property type="protein sequence ID" value="GAG10488.1"/>
    <property type="molecule type" value="Genomic_DNA"/>
</dbReference>
<organism evidence="1">
    <name type="scientific">marine sediment metagenome</name>
    <dbReference type="NCBI Taxonomy" id="412755"/>
    <lineage>
        <taxon>unclassified sequences</taxon>
        <taxon>metagenomes</taxon>
        <taxon>ecological metagenomes</taxon>
    </lineage>
</organism>
<comment type="caution">
    <text evidence="1">The sequence shown here is derived from an EMBL/GenBank/DDBJ whole genome shotgun (WGS) entry which is preliminary data.</text>
</comment>
<dbReference type="AlphaFoldDB" id="X0VDG1"/>
<reference evidence="1" key="1">
    <citation type="journal article" date="2014" name="Front. Microbiol.">
        <title>High frequency of phylogenetically diverse reductive dehalogenase-homologous genes in deep subseafloor sedimentary metagenomes.</title>
        <authorList>
            <person name="Kawai M."/>
            <person name="Futagami T."/>
            <person name="Toyoda A."/>
            <person name="Takaki Y."/>
            <person name="Nishi S."/>
            <person name="Hori S."/>
            <person name="Arai W."/>
            <person name="Tsubouchi T."/>
            <person name="Morono Y."/>
            <person name="Uchiyama I."/>
            <person name="Ito T."/>
            <person name="Fujiyama A."/>
            <person name="Inagaki F."/>
            <person name="Takami H."/>
        </authorList>
    </citation>
    <scope>NUCLEOTIDE SEQUENCE</scope>
    <source>
        <strain evidence="1">Expedition CK06-06</strain>
    </source>
</reference>
<proteinExistence type="predicted"/>
<protein>
    <submittedName>
        <fullName evidence="1">Uncharacterized protein</fullName>
    </submittedName>
</protein>
<name>X0VDG1_9ZZZZ</name>